<dbReference type="InterPro" id="IPR013431">
    <property type="entry name" value="Delta_60_rpt"/>
</dbReference>
<dbReference type="Gene3D" id="2.80.10.50">
    <property type="match status" value="1"/>
</dbReference>
<dbReference type="Pfam" id="PF06739">
    <property type="entry name" value="SBBP"/>
    <property type="match status" value="1"/>
</dbReference>
<dbReference type="PANTHER" id="PTHR42754:SF1">
    <property type="entry name" value="LIPOPROTEIN"/>
    <property type="match status" value="1"/>
</dbReference>
<dbReference type="EMBL" id="DSTU01000001">
    <property type="protein sequence ID" value="HFJ53203.1"/>
    <property type="molecule type" value="Genomic_DNA"/>
</dbReference>
<name>A0A7C3IYS1_UNCW3</name>
<dbReference type="EMBL" id="DSLG01000007">
    <property type="protein sequence ID" value="HEA87494.1"/>
    <property type="molecule type" value="Genomic_DNA"/>
</dbReference>
<gene>
    <name evidence="1" type="ORF">ENP94_05725</name>
    <name evidence="2" type="ORF">ENS16_00730</name>
</gene>
<dbReference type="Gene3D" id="2.40.10.500">
    <property type="match status" value="1"/>
</dbReference>
<dbReference type="Pfam" id="PF17164">
    <property type="entry name" value="DUF5122"/>
    <property type="match status" value="1"/>
</dbReference>
<dbReference type="SUPFAM" id="SSF101898">
    <property type="entry name" value="NHL repeat"/>
    <property type="match status" value="1"/>
</dbReference>
<protein>
    <recommendedName>
        <fullName evidence="3">T9SS type A sorting domain-containing protein</fullName>
    </recommendedName>
</protein>
<organism evidence="2">
    <name type="scientific">candidate division WOR-3 bacterium</name>
    <dbReference type="NCBI Taxonomy" id="2052148"/>
    <lineage>
        <taxon>Bacteria</taxon>
        <taxon>Bacteria division WOR-3</taxon>
    </lineage>
</organism>
<dbReference type="AlphaFoldDB" id="A0A7C3IYS1"/>
<reference evidence="2" key="1">
    <citation type="journal article" date="2020" name="mSystems">
        <title>Genome- and Community-Level Interaction Insights into Carbon Utilization and Element Cycling Functions of Hydrothermarchaeota in Hydrothermal Sediment.</title>
        <authorList>
            <person name="Zhou Z."/>
            <person name="Liu Y."/>
            <person name="Xu W."/>
            <person name="Pan J."/>
            <person name="Luo Z.H."/>
            <person name="Li M."/>
        </authorList>
    </citation>
    <scope>NUCLEOTIDE SEQUENCE [LARGE SCALE GENOMIC DNA]</scope>
    <source>
        <strain evidence="1">SpSt-265</strain>
        <strain evidence="2">SpSt-465</strain>
    </source>
</reference>
<dbReference type="InterPro" id="IPR010620">
    <property type="entry name" value="SBBP_repeat"/>
</dbReference>
<evidence type="ECO:0000313" key="2">
    <source>
        <dbReference type="EMBL" id="HFJ53203.1"/>
    </source>
</evidence>
<sequence>MLSFFNLVNAIDILWTRRYNFAFDKWAWGDIDILTGDLIVAGESDVDSNPVFVLIRYNRDGDTVWTRVFDSPYLDWLHGCAVDRAGNVIIAGSMTSGGGVVKYDRDGNLCWYRRVYPRQTNYFSGVASDESLNIYVAGGRGSNAQLMKLSPAGESLWLKVYDFGYPLEDIVSLYYSTDGYIVGAGDVAVGGGQFDCLSIKWNAIGDVSWFRILHVKPQDEARDITADSEGNLYITGDGWEEWGQGIVQPDSFVTARYQPDGTLDWVRVDGLSHFSWGEGIGFDPSGQLLVAGGCYDSILNESSGAILCYSLDGTLQWHWTYRQENWNCWFTDIVIAEPGVCYVIGEVANASYDSSDFLVLKLRYPVGIAEGRPAEVPGGDISPATLVRAGAALRFSVGCAGDYRLVVRDVSGQERLVYAGCLPAGENRISLPSLPAGVYFLDLAGAGTHSRSRLVMVR</sequence>
<evidence type="ECO:0000313" key="1">
    <source>
        <dbReference type="EMBL" id="HEA87494.1"/>
    </source>
</evidence>
<dbReference type="PANTHER" id="PTHR42754">
    <property type="entry name" value="ENDOGLUCANASE"/>
    <property type="match status" value="1"/>
</dbReference>
<evidence type="ECO:0008006" key="3">
    <source>
        <dbReference type="Google" id="ProtNLM"/>
    </source>
</evidence>
<accession>A0A7C3IYS1</accession>
<comment type="caution">
    <text evidence="2">The sequence shown here is derived from an EMBL/GenBank/DDBJ whole genome shotgun (WGS) entry which is preliminary data.</text>
</comment>
<proteinExistence type="predicted"/>